<dbReference type="PANTHER" id="PTHR36046:SF1">
    <property type="entry name" value="DUF6737 DOMAIN-CONTAINING PROTEIN"/>
    <property type="match status" value="1"/>
</dbReference>
<protein>
    <recommendedName>
        <fullName evidence="2">DUF6737 domain-containing protein</fullName>
    </recommendedName>
</protein>
<keyword evidence="1" id="KW-1133">Transmembrane helix</keyword>
<keyword evidence="1" id="KW-0812">Transmembrane</keyword>
<dbReference type="Proteomes" id="UP000008206">
    <property type="component" value="Chromosome"/>
</dbReference>
<name>E0UK45_GLOV7</name>
<evidence type="ECO:0000313" key="4">
    <source>
        <dbReference type="Proteomes" id="UP000008206"/>
    </source>
</evidence>
<reference evidence="4" key="1">
    <citation type="journal article" date="2011" name="MBio">
        <title>Novel metabolic attributes of the genus Cyanothece, comprising a group of unicellular nitrogen-fixing Cyanobacteria.</title>
        <authorList>
            <person name="Bandyopadhyay A."/>
            <person name="Elvitigala T."/>
            <person name="Welsh E."/>
            <person name="Stockel J."/>
            <person name="Liberton M."/>
            <person name="Min H."/>
            <person name="Sherman L.A."/>
            <person name="Pakrasi H.B."/>
        </authorList>
    </citation>
    <scope>NUCLEOTIDE SEQUENCE [LARGE SCALE GENOMIC DNA]</scope>
    <source>
        <strain evidence="4">PCC 7822</strain>
    </source>
</reference>
<evidence type="ECO:0000259" key="2">
    <source>
        <dbReference type="Pfam" id="PF20522"/>
    </source>
</evidence>
<dbReference type="RefSeq" id="WP_013322786.1">
    <property type="nucleotide sequence ID" value="NC_014501.1"/>
</dbReference>
<dbReference type="STRING" id="497965.Cyan7822_2714"/>
<dbReference type="AlphaFoldDB" id="E0UK45"/>
<feature type="domain" description="DUF6737" evidence="2">
    <location>
        <begin position="6"/>
        <end position="62"/>
    </location>
</feature>
<dbReference type="InterPro" id="IPR046625">
    <property type="entry name" value="DUF6737"/>
</dbReference>
<feature type="transmembrane region" description="Helical" evidence="1">
    <location>
        <begin position="12"/>
        <end position="32"/>
    </location>
</feature>
<evidence type="ECO:0000256" key="1">
    <source>
        <dbReference type="SAM" id="Phobius"/>
    </source>
</evidence>
<evidence type="ECO:0000313" key="3">
    <source>
        <dbReference type="EMBL" id="ADN14681.1"/>
    </source>
</evidence>
<dbReference type="Pfam" id="PF20522">
    <property type="entry name" value="DUF6737"/>
    <property type="match status" value="1"/>
</dbReference>
<keyword evidence="1" id="KW-0472">Membrane</keyword>
<sequence length="77" mass="9170">MSQFVNPWNYKPWWCQPWSILLTGILIVGGSWLIFKIIWLTLLVAIPIVLWWVYFLLIWPKLVRESLMQAKNNATNP</sequence>
<feature type="transmembrane region" description="Helical" evidence="1">
    <location>
        <begin position="38"/>
        <end position="59"/>
    </location>
</feature>
<dbReference type="OrthoDB" id="426582at2"/>
<accession>E0UK45</accession>
<dbReference type="HOGENOM" id="CLU_185096_1_0_3"/>
<keyword evidence="4" id="KW-1185">Reference proteome</keyword>
<organism evidence="3 4">
    <name type="scientific">Gloeothece verrucosa (strain PCC 7822)</name>
    <name type="common">Cyanothece sp. (strain PCC 7822)</name>
    <dbReference type="NCBI Taxonomy" id="497965"/>
    <lineage>
        <taxon>Bacteria</taxon>
        <taxon>Bacillati</taxon>
        <taxon>Cyanobacteriota</taxon>
        <taxon>Cyanophyceae</taxon>
        <taxon>Oscillatoriophycideae</taxon>
        <taxon>Chroococcales</taxon>
        <taxon>Aphanothecaceae</taxon>
        <taxon>Gloeothece</taxon>
        <taxon>Gloeothece verrucosa</taxon>
    </lineage>
</organism>
<dbReference type="EMBL" id="CP002198">
    <property type="protein sequence ID" value="ADN14681.1"/>
    <property type="molecule type" value="Genomic_DNA"/>
</dbReference>
<dbReference type="eggNOG" id="ENOG5032YDX">
    <property type="taxonomic scope" value="Bacteria"/>
</dbReference>
<proteinExistence type="predicted"/>
<gene>
    <name evidence="3" type="ordered locus">Cyan7822_2714</name>
</gene>
<dbReference type="KEGG" id="cyj:Cyan7822_2714"/>
<dbReference type="PANTHER" id="PTHR36046">
    <property type="entry name" value="PROTEIN, PUTATIVE-RELATED"/>
    <property type="match status" value="1"/>
</dbReference>